<feature type="domain" description="Protein kinase" evidence="8">
    <location>
        <begin position="25"/>
        <end position="301"/>
    </location>
</feature>
<dbReference type="InterPro" id="IPR025886">
    <property type="entry name" value="PP2-like"/>
</dbReference>
<dbReference type="Proteomes" id="UP000245207">
    <property type="component" value="Unassembled WGS sequence"/>
</dbReference>
<keyword evidence="3 6" id="KW-0547">Nucleotide-binding</keyword>
<dbReference type="GO" id="GO:0005524">
    <property type="term" value="F:ATP binding"/>
    <property type="evidence" value="ECO:0007669"/>
    <property type="project" value="UniProtKB-UniRule"/>
</dbReference>
<dbReference type="Pfam" id="PF00069">
    <property type="entry name" value="Pkinase"/>
    <property type="match status" value="1"/>
</dbReference>
<dbReference type="GO" id="GO:0005886">
    <property type="term" value="C:plasma membrane"/>
    <property type="evidence" value="ECO:0007669"/>
    <property type="project" value="TreeGrafter"/>
</dbReference>
<feature type="binding site" evidence="6">
    <location>
        <position position="56"/>
    </location>
    <ligand>
        <name>ATP</name>
        <dbReference type="ChEBI" id="CHEBI:30616"/>
    </ligand>
</feature>
<dbReference type="OrthoDB" id="4062651at2759"/>
<gene>
    <name evidence="9" type="ORF">CTI12_AA536560</name>
</gene>
<dbReference type="SUPFAM" id="SSF56112">
    <property type="entry name" value="Protein kinase-like (PK-like)"/>
    <property type="match status" value="1"/>
</dbReference>
<dbReference type="PANTHER" id="PTHR27003:SF338">
    <property type="entry name" value="TYROSINE-PROTEIN KINASE, NON-RECEPTOR JAK_TYK2-RELATED"/>
    <property type="match status" value="1"/>
</dbReference>
<dbReference type="InterPro" id="IPR017441">
    <property type="entry name" value="Protein_kinase_ATP_BS"/>
</dbReference>
<feature type="coiled-coil region" evidence="7">
    <location>
        <begin position="314"/>
        <end position="341"/>
    </location>
</feature>
<dbReference type="Gene3D" id="1.10.510.10">
    <property type="entry name" value="Transferase(Phosphotransferase) domain 1"/>
    <property type="match status" value="1"/>
</dbReference>
<evidence type="ECO:0000256" key="6">
    <source>
        <dbReference type="PROSITE-ProRule" id="PRU10141"/>
    </source>
</evidence>
<dbReference type="GO" id="GO:0004714">
    <property type="term" value="F:transmembrane receptor protein tyrosine kinase activity"/>
    <property type="evidence" value="ECO:0007669"/>
    <property type="project" value="InterPro"/>
</dbReference>
<evidence type="ECO:0000313" key="9">
    <source>
        <dbReference type="EMBL" id="PWA43313.1"/>
    </source>
</evidence>
<keyword evidence="1" id="KW-0723">Serine/threonine-protein kinase</keyword>
<dbReference type="GO" id="GO:0004674">
    <property type="term" value="F:protein serine/threonine kinase activity"/>
    <property type="evidence" value="ECO:0007669"/>
    <property type="project" value="UniProtKB-KW"/>
</dbReference>
<evidence type="ECO:0000256" key="1">
    <source>
        <dbReference type="ARBA" id="ARBA00022527"/>
    </source>
</evidence>
<dbReference type="InterPro" id="IPR008271">
    <property type="entry name" value="Ser/Thr_kinase_AS"/>
</dbReference>
<reference evidence="9 10" key="1">
    <citation type="journal article" date="2018" name="Mol. Plant">
        <title>The genome of Artemisia annua provides insight into the evolution of Asteraceae family and artemisinin biosynthesis.</title>
        <authorList>
            <person name="Shen Q."/>
            <person name="Zhang L."/>
            <person name="Liao Z."/>
            <person name="Wang S."/>
            <person name="Yan T."/>
            <person name="Shi P."/>
            <person name="Liu M."/>
            <person name="Fu X."/>
            <person name="Pan Q."/>
            <person name="Wang Y."/>
            <person name="Lv Z."/>
            <person name="Lu X."/>
            <person name="Zhang F."/>
            <person name="Jiang W."/>
            <person name="Ma Y."/>
            <person name="Chen M."/>
            <person name="Hao X."/>
            <person name="Li L."/>
            <person name="Tang Y."/>
            <person name="Lv G."/>
            <person name="Zhou Y."/>
            <person name="Sun X."/>
            <person name="Brodelius P.E."/>
            <person name="Rose J.K.C."/>
            <person name="Tang K."/>
        </authorList>
    </citation>
    <scope>NUCLEOTIDE SEQUENCE [LARGE SCALE GENOMIC DNA]</scope>
    <source>
        <strain evidence="10">cv. Huhao1</strain>
        <tissue evidence="9">Leaf</tissue>
    </source>
</reference>
<keyword evidence="4 9" id="KW-0418">Kinase</keyword>
<comment type="caution">
    <text evidence="9">The sequence shown here is derived from an EMBL/GenBank/DDBJ whole genome shotgun (WGS) entry which is preliminary data.</text>
</comment>
<evidence type="ECO:0000259" key="8">
    <source>
        <dbReference type="PROSITE" id="PS50011"/>
    </source>
</evidence>
<dbReference type="STRING" id="35608.A0A2U1L2U2"/>
<keyword evidence="5 6" id="KW-0067">ATP-binding</keyword>
<dbReference type="InterPro" id="IPR045272">
    <property type="entry name" value="ANXUR1/2-like"/>
</dbReference>
<evidence type="ECO:0000256" key="2">
    <source>
        <dbReference type="ARBA" id="ARBA00022679"/>
    </source>
</evidence>
<dbReference type="AlphaFoldDB" id="A0A2U1L2U2"/>
<dbReference type="PANTHER" id="PTHR27003">
    <property type="entry name" value="OS07G0166700 PROTEIN"/>
    <property type="match status" value="1"/>
</dbReference>
<dbReference type="PROSITE" id="PS00108">
    <property type="entry name" value="PROTEIN_KINASE_ST"/>
    <property type="match status" value="1"/>
</dbReference>
<dbReference type="Pfam" id="PF14299">
    <property type="entry name" value="PP2"/>
    <property type="match status" value="1"/>
</dbReference>
<dbReference type="SMART" id="SM00220">
    <property type="entry name" value="S_TKc"/>
    <property type="match status" value="1"/>
</dbReference>
<evidence type="ECO:0000256" key="5">
    <source>
        <dbReference type="ARBA" id="ARBA00022840"/>
    </source>
</evidence>
<dbReference type="FunFam" id="3.30.200.20:FF:000039">
    <property type="entry name" value="receptor-like protein kinase FERONIA"/>
    <property type="match status" value="1"/>
</dbReference>
<dbReference type="EMBL" id="PKPP01011888">
    <property type="protein sequence ID" value="PWA43313.1"/>
    <property type="molecule type" value="Genomic_DNA"/>
</dbReference>
<protein>
    <submittedName>
        <fullName evidence="9">Protein kinase-like domain, Phloem protein 2-like protein</fullName>
    </submittedName>
</protein>
<keyword evidence="7" id="KW-0175">Coiled coil</keyword>
<dbReference type="InterPro" id="IPR011009">
    <property type="entry name" value="Kinase-like_dom_sf"/>
</dbReference>
<sequence length="916" mass="105802">MATFLNNFQHLEIQLQEIISATNNFDDSKVIGSGGFGIVYKGELSHPEGKIMVAFKRLDRKYGQGDPEFFKEIRMLSCYKHKNLISLLGYCKEGDEMILMYEHASQGSLDRILNDANLTWSNRLKICLDAAKGLSFLHDPNGSQQRVIHRDIKSANILLDENLNAKVSDFGLSKISPANQKITFLVTSPVGTPGYCDPLYMDDYQLTKESDVYSFGVVLFEVLCGRVCFENSNGTFKVFVNHWKRCYEQNKLDEIIFPDLNHQTDSSSVRTFVDIAYQCLQKSREQRPTMSVVVEKLKAALEQREHEQEQICKAAEHMRKAAEQEQMRKAAEQEYKEILKSANPPLRFLEFRVNGGKTLLSINDKGEVFCERIRIEACLNQIQYDSLEDPFDFENSRFSGGRCYCKHEDELKVRVRAQFLYPQITYSANIVFRNAERTRYCKTLHYKVNGETKCCMVYDTYEREDGWFVVPLYQFTSENETADFEINFEGFRNGGELLVAGFEFQPLEEKVELHDQGLEEYQDIVKAASQSLFYKSLEELKVLLSMGVYLNGYKTWFSLHEDGEHCEMLSIAHCLISREGGYSFYHTYLRSRFPHFFETGKKGFKVHIRTQFLTPSIRYTVNLVFCTDNSNKKQKYVALRYKLEGETETSIVYLATETQDGYSFIAELYQFTSNGRTFDLEIVFEDHTDNLEVEGILFQPLGKVEHEQVLEDEKLSNDSLQWTIKKGLFSNLLKRSSGQKGYAVDNNGKKSLMISARGVITSRSMSFMSLLESRFGEVAVITYNRFYIEKKIKSDVVSPETTYACYLVYKSTEDQPILKISYPDDRYIYLVSPKIPIVGQKLDQNTRSQPLKRPKLDYFPRQRSDGWMEVKVRELQTPSAIETINIDISLWTPDDNQVSELIIQSIELRPIVVHSV</sequence>
<dbReference type="PROSITE" id="PS50011">
    <property type="entry name" value="PROTEIN_KINASE_DOM"/>
    <property type="match status" value="1"/>
</dbReference>
<dbReference type="PROSITE" id="PS00107">
    <property type="entry name" value="PROTEIN_KINASE_ATP"/>
    <property type="match status" value="1"/>
</dbReference>
<dbReference type="Gene3D" id="3.30.200.20">
    <property type="entry name" value="Phosphorylase Kinase, domain 1"/>
    <property type="match status" value="1"/>
</dbReference>
<accession>A0A2U1L2U2</accession>
<evidence type="ECO:0000256" key="4">
    <source>
        <dbReference type="ARBA" id="ARBA00022777"/>
    </source>
</evidence>
<evidence type="ECO:0000256" key="7">
    <source>
        <dbReference type="SAM" id="Coils"/>
    </source>
</evidence>
<keyword evidence="2" id="KW-0808">Transferase</keyword>
<evidence type="ECO:0000313" key="10">
    <source>
        <dbReference type="Proteomes" id="UP000245207"/>
    </source>
</evidence>
<name>A0A2U1L2U2_ARTAN</name>
<proteinExistence type="predicted"/>
<organism evidence="9 10">
    <name type="scientific">Artemisia annua</name>
    <name type="common">Sweet wormwood</name>
    <dbReference type="NCBI Taxonomy" id="35608"/>
    <lineage>
        <taxon>Eukaryota</taxon>
        <taxon>Viridiplantae</taxon>
        <taxon>Streptophyta</taxon>
        <taxon>Embryophyta</taxon>
        <taxon>Tracheophyta</taxon>
        <taxon>Spermatophyta</taxon>
        <taxon>Magnoliopsida</taxon>
        <taxon>eudicotyledons</taxon>
        <taxon>Gunneridae</taxon>
        <taxon>Pentapetalae</taxon>
        <taxon>asterids</taxon>
        <taxon>campanulids</taxon>
        <taxon>Asterales</taxon>
        <taxon>Asteraceae</taxon>
        <taxon>Asteroideae</taxon>
        <taxon>Anthemideae</taxon>
        <taxon>Artemisiinae</taxon>
        <taxon>Artemisia</taxon>
    </lineage>
</organism>
<dbReference type="GO" id="GO:0009506">
    <property type="term" value="C:plasmodesma"/>
    <property type="evidence" value="ECO:0007669"/>
    <property type="project" value="TreeGrafter"/>
</dbReference>
<keyword evidence="10" id="KW-1185">Reference proteome</keyword>
<evidence type="ECO:0000256" key="3">
    <source>
        <dbReference type="ARBA" id="ARBA00022741"/>
    </source>
</evidence>
<dbReference type="InterPro" id="IPR000719">
    <property type="entry name" value="Prot_kinase_dom"/>
</dbReference>